<dbReference type="KEGG" id="buz:AYM40_22770"/>
<sequence length="614" mass="69364">MRNENDEVTRFRYDALGQLVEQQDFDGRTTHYAYDEAGQLVGLREGDVETGFVRDPLGRLARRNIRAPGTGTHSEQFYYDARGRLVTAQSESSRVQLHYDEAGNLIAEEQHQHPTTGTEYVTVTRHEYDALGNRTRTILPSTRTVDWLRYGSGHVHGVLVDGQPLVDFERDRLHRETGRTHRAFSQQREYDPAGRLARFAVRPASAASPHERIAQRRLQYGPAGHLTRIEDRTRGVTDYTYDPVGRLLKAVTPDLTEIFAFDPAGNPVDPEKMTPPPVVETPQEKAERFAREAAEDAAWLRAHPDEQYPPLRHNRRGSEDAKKLYEWKQSLPKCIGNVLAELNRVRYDYLHEPGSSVPLARLDETLVEAAHLATGTDGRFVQMPATTRHATLFYQNDHLGTPQELVDESGKVVWLARYKAWGGWKDTWKEKPDPAEVTNALRFQGQYYDEETGLHYNRHRYYDPQTGRFISKDPIGLAGGINVYQYAPNPVQWIDPLGLTCTSAAKALQQLKGMSVARIEKTLAKDSFTLTKDNGKNANWNHADGSEVRIHRYGNQNPSGYKSGNNAHVHKQDPCNNQLSDRGIVTEDGDEKHIGIRNPGDLPTVRGRPHGDGS</sequence>
<reference evidence="3 4" key="1">
    <citation type="journal article" date="2016" name="Gene">
        <title>PacBio SMRT assembly of a complex multi-replicon genome reveals chlorocatechol degradative operon in a region of genome plasticity.</title>
        <authorList>
            <person name="Ricker N."/>
            <person name="Shen S.Y."/>
            <person name="Goordial J."/>
            <person name="Jin S."/>
            <person name="Fulthorpe R.R."/>
        </authorList>
    </citation>
    <scope>NUCLEOTIDE SEQUENCE [LARGE SCALE GENOMIC DNA]</scope>
    <source>
        <strain evidence="3 4">OLGA172</strain>
    </source>
</reference>
<organism evidence="3 4">
    <name type="scientific">Paraburkholderia phytofirmans OLGA172</name>
    <dbReference type="NCBI Taxonomy" id="1417228"/>
    <lineage>
        <taxon>Bacteria</taxon>
        <taxon>Pseudomonadati</taxon>
        <taxon>Pseudomonadota</taxon>
        <taxon>Betaproteobacteria</taxon>
        <taxon>Burkholderiales</taxon>
        <taxon>Burkholderiaceae</taxon>
        <taxon>Paraburkholderia</taxon>
    </lineage>
</organism>
<feature type="region of interest" description="Disordered" evidence="1">
    <location>
        <begin position="553"/>
        <end position="614"/>
    </location>
</feature>
<dbReference type="NCBIfam" id="TIGR03696">
    <property type="entry name" value="Rhs_assc_core"/>
    <property type="match status" value="1"/>
</dbReference>
<dbReference type="InterPro" id="IPR001826">
    <property type="entry name" value="RHS"/>
</dbReference>
<dbReference type="PANTHER" id="PTHR32305">
    <property type="match status" value="1"/>
</dbReference>
<dbReference type="Gene3D" id="2.180.10.10">
    <property type="entry name" value="RHS repeat-associated core"/>
    <property type="match status" value="3"/>
</dbReference>
<dbReference type="InterPro" id="IPR022385">
    <property type="entry name" value="Rhs_assc_core"/>
</dbReference>
<dbReference type="OrthoDB" id="5445630at2"/>
<protein>
    <recommendedName>
        <fullName evidence="2">RHS protein conserved region domain-containing protein</fullName>
    </recommendedName>
</protein>
<evidence type="ECO:0000313" key="4">
    <source>
        <dbReference type="Proteomes" id="UP000076852"/>
    </source>
</evidence>
<feature type="compositionally biased region" description="Polar residues" evidence="1">
    <location>
        <begin position="554"/>
        <end position="566"/>
    </location>
</feature>
<evidence type="ECO:0000313" key="3">
    <source>
        <dbReference type="EMBL" id="ANB75227.1"/>
    </source>
</evidence>
<dbReference type="InterPro" id="IPR006530">
    <property type="entry name" value="YD"/>
</dbReference>
<dbReference type="RefSeq" id="WP_063498513.1">
    <property type="nucleotide sequence ID" value="NZ_CP014579.1"/>
</dbReference>
<dbReference type="Proteomes" id="UP000076852">
    <property type="component" value="Chromosome 2"/>
</dbReference>
<proteinExistence type="predicted"/>
<dbReference type="STRING" id="1804984.AYM40_22770"/>
<dbReference type="PRINTS" id="PR00394">
    <property type="entry name" value="RHSPROTEIN"/>
</dbReference>
<dbReference type="InterPro" id="IPR031325">
    <property type="entry name" value="RHS_repeat"/>
</dbReference>
<dbReference type="NCBIfam" id="TIGR01643">
    <property type="entry name" value="YD_repeat_2x"/>
    <property type="match status" value="3"/>
</dbReference>
<accession>A0A167WA89</accession>
<keyword evidence="4" id="KW-1185">Reference proteome</keyword>
<dbReference type="Pfam" id="PF05593">
    <property type="entry name" value="RHS_repeat"/>
    <property type="match status" value="2"/>
</dbReference>
<dbReference type="Pfam" id="PF03527">
    <property type="entry name" value="RHS"/>
    <property type="match status" value="1"/>
</dbReference>
<feature type="domain" description="RHS protein conserved region" evidence="2">
    <location>
        <begin position="393"/>
        <end position="422"/>
    </location>
</feature>
<evidence type="ECO:0000259" key="2">
    <source>
        <dbReference type="Pfam" id="PF03527"/>
    </source>
</evidence>
<gene>
    <name evidence="3" type="ORF">AYM40_22770</name>
</gene>
<dbReference type="AlphaFoldDB" id="A0A167WA89"/>
<dbReference type="EMBL" id="CP014579">
    <property type="protein sequence ID" value="ANB75227.1"/>
    <property type="molecule type" value="Genomic_DNA"/>
</dbReference>
<evidence type="ECO:0000256" key="1">
    <source>
        <dbReference type="SAM" id="MobiDB-lite"/>
    </source>
</evidence>
<dbReference type="PANTHER" id="PTHR32305:SF15">
    <property type="entry name" value="PROTEIN RHSA-RELATED"/>
    <property type="match status" value="1"/>
</dbReference>
<dbReference type="InterPro" id="IPR050708">
    <property type="entry name" value="T6SS_VgrG/RHS"/>
</dbReference>
<name>A0A167WA89_9BURK</name>